<proteinExistence type="inferred from homology"/>
<keyword evidence="2" id="KW-1185">Reference proteome</keyword>
<evidence type="ECO:0000313" key="2">
    <source>
        <dbReference type="Proteomes" id="UP000695000"/>
    </source>
</evidence>
<accession>A0ABM1MPP8</accession>
<gene>
    <name evidence="3" type="primary">LOC108562648</name>
</gene>
<dbReference type="InterPro" id="IPR008560">
    <property type="entry name" value="DUF842_euk"/>
</dbReference>
<sequence>MVEQQRQRVEQEMTKLVDELDKQYLRQMQADMHRCAAKCCDDKSVSLERVQQCVEHCSGPLNKSQGYVQSELEGLQNRLQRCVMECNDDIKLKMGPNPSESEVNRYSLMFENCAVKCVDKHVELIPSVMKAMKTVLAKHKKESV</sequence>
<organism evidence="2 3">
    <name type="scientific">Nicrophorus vespilloides</name>
    <name type="common">Boreal carrion beetle</name>
    <dbReference type="NCBI Taxonomy" id="110193"/>
    <lineage>
        <taxon>Eukaryota</taxon>
        <taxon>Metazoa</taxon>
        <taxon>Ecdysozoa</taxon>
        <taxon>Arthropoda</taxon>
        <taxon>Hexapoda</taxon>
        <taxon>Insecta</taxon>
        <taxon>Pterygota</taxon>
        <taxon>Neoptera</taxon>
        <taxon>Endopterygota</taxon>
        <taxon>Coleoptera</taxon>
        <taxon>Polyphaga</taxon>
        <taxon>Staphyliniformia</taxon>
        <taxon>Silphidae</taxon>
        <taxon>Nicrophorinae</taxon>
        <taxon>Nicrophorus</taxon>
    </lineage>
</organism>
<dbReference type="PANTHER" id="PTHR21096">
    <property type="entry name" value="PROTEIN FAM136A"/>
    <property type="match status" value="1"/>
</dbReference>
<dbReference type="PANTHER" id="PTHR21096:SF0">
    <property type="entry name" value="PROTEIN FAM136A"/>
    <property type="match status" value="1"/>
</dbReference>
<comment type="similarity">
    <text evidence="1">Belongs to the FAM136 family.</text>
</comment>
<reference evidence="3" key="1">
    <citation type="submission" date="2025-08" db="UniProtKB">
        <authorList>
            <consortium name="RefSeq"/>
        </authorList>
    </citation>
    <scope>IDENTIFICATION</scope>
    <source>
        <tissue evidence="3">Whole Larva</tissue>
    </source>
</reference>
<protein>
    <submittedName>
        <fullName evidence="3">Protein FAM136A-like</fullName>
    </submittedName>
</protein>
<name>A0ABM1MPP8_NICVS</name>
<evidence type="ECO:0000256" key="1">
    <source>
        <dbReference type="ARBA" id="ARBA00009952"/>
    </source>
</evidence>
<evidence type="ECO:0000313" key="3">
    <source>
        <dbReference type="RefSeq" id="XP_017776548.1"/>
    </source>
</evidence>
<dbReference type="Pfam" id="PF05811">
    <property type="entry name" value="DUF842"/>
    <property type="match status" value="1"/>
</dbReference>
<dbReference type="RefSeq" id="XP_017776548.1">
    <property type="nucleotide sequence ID" value="XM_017921059.1"/>
</dbReference>
<dbReference type="Proteomes" id="UP000695000">
    <property type="component" value="Unplaced"/>
</dbReference>
<dbReference type="GeneID" id="108562648"/>